<sequence>MEGRGAEAEAPLSGPEVCPEGSRALPGGGAAGSWLIGCPGPLSCCLSQIKLPKCPSAEPLALPTQTSGPVPGHLRAHFPGANTRGGQVAASGGQNPCGGARLEDKLPCPEPAALPQGGCPAAGPAPLPILSARLVLPDGSLL</sequence>
<dbReference type="AlphaFoldDB" id="A0A7J8I9F2"/>
<comment type="caution">
    <text evidence="2">The sequence shown here is derived from an EMBL/GenBank/DDBJ whole genome shotgun (WGS) entry which is preliminary data.</text>
</comment>
<accession>A0A7J8I9F2</accession>
<keyword evidence="3" id="KW-1185">Reference proteome</keyword>
<dbReference type="Proteomes" id="UP000550707">
    <property type="component" value="Unassembled WGS sequence"/>
</dbReference>
<evidence type="ECO:0000313" key="2">
    <source>
        <dbReference type="EMBL" id="KAF6480880.1"/>
    </source>
</evidence>
<feature type="region of interest" description="Disordered" evidence="1">
    <location>
        <begin position="65"/>
        <end position="96"/>
    </location>
</feature>
<evidence type="ECO:0000313" key="3">
    <source>
        <dbReference type="Proteomes" id="UP000550707"/>
    </source>
</evidence>
<reference evidence="2 3" key="1">
    <citation type="journal article" date="2020" name="Nature">
        <title>Six reference-quality genomes reveal evolution of bat adaptations.</title>
        <authorList>
            <person name="Jebb D."/>
            <person name="Huang Z."/>
            <person name="Pippel M."/>
            <person name="Hughes G.M."/>
            <person name="Lavrichenko K."/>
            <person name="Devanna P."/>
            <person name="Winkler S."/>
            <person name="Jermiin L.S."/>
            <person name="Skirmuntt E.C."/>
            <person name="Katzourakis A."/>
            <person name="Burkitt-Gray L."/>
            <person name="Ray D.A."/>
            <person name="Sullivan K.A.M."/>
            <person name="Roscito J.G."/>
            <person name="Kirilenko B.M."/>
            <person name="Davalos L.M."/>
            <person name="Corthals A.P."/>
            <person name="Power M.L."/>
            <person name="Jones G."/>
            <person name="Ransome R.D."/>
            <person name="Dechmann D.K.N."/>
            <person name="Locatelli A.G."/>
            <person name="Puechmaille S.J."/>
            <person name="Fedrigo O."/>
            <person name="Jarvis E.D."/>
            <person name="Hiller M."/>
            <person name="Vernes S.C."/>
            <person name="Myers E.W."/>
            <person name="Teeling E.C."/>
        </authorList>
    </citation>
    <scope>NUCLEOTIDE SEQUENCE [LARGE SCALE GENOMIC DNA]</scope>
    <source>
        <strain evidence="2">MMolMol1</strain>
        <tissue evidence="2">Muscle</tissue>
    </source>
</reference>
<gene>
    <name evidence="2" type="ORF">HJG59_010674</name>
</gene>
<proteinExistence type="predicted"/>
<organism evidence="2 3">
    <name type="scientific">Molossus molossus</name>
    <name type="common">Pallas' mastiff bat</name>
    <name type="synonym">Vespertilio molossus</name>
    <dbReference type="NCBI Taxonomy" id="27622"/>
    <lineage>
        <taxon>Eukaryota</taxon>
        <taxon>Metazoa</taxon>
        <taxon>Chordata</taxon>
        <taxon>Craniata</taxon>
        <taxon>Vertebrata</taxon>
        <taxon>Euteleostomi</taxon>
        <taxon>Mammalia</taxon>
        <taxon>Eutheria</taxon>
        <taxon>Laurasiatheria</taxon>
        <taxon>Chiroptera</taxon>
        <taxon>Yangochiroptera</taxon>
        <taxon>Molossidae</taxon>
        <taxon>Molossus</taxon>
    </lineage>
</organism>
<name>A0A7J8I9F2_MOLMO</name>
<protein>
    <submittedName>
        <fullName evidence="2">Uncharacterized protein</fullName>
    </submittedName>
</protein>
<dbReference type="InParanoid" id="A0A7J8I9F2"/>
<evidence type="ECO:0000256" key="1">
    <source>
        <dbReference type="SAM" id="MobiDB-lite"/>
    </source>
</evidence>
<dbReference type="EMBL" id="JACASF010000004">
    <property type="protein sequence ID" value="KAF6480880.1"/>
    <property type="molecule type" value="Genomic_DNA"/>
</dbReference>